<proteinExistence type="predicted"/>
<keyword evidence="2" id="KW-0732">Signal</keyword>
<evidence type="ECO:0000256" key="2">
    <source>
        <dbReference type="SAM" id="SignalP"/>
    </source>
</evidence>
<evidence type="ECO:0000313" key="3">
    <source>
        <dbReference type="EMBL" id="AAW61938.1"/>
    </source>
</evidence>
<dbReference type="RefSeq" id="WP_011253711.1">
    <property type="nucleotide sequence ID" value="NC_006677.1"/>
</dbReference>
<keyword evidence="4" id="KW-1185">Reference proteome</keyword>
<dbReference type="AlphaFoldDB" id="Q5FNV8"/>
<gene>
    <name evidence="3" type="ordered locus">GOX2203</name>
</gene>
<reference evidence="3 4" key="1">
    <citation type="journal article" date="2005" name="Nat. Biotechnol.">
        <title>Complete genome sequence of the acetic acid bacterium Gluconobacter oxydans.</title>
        <authorList>
            <person name="Prust C."/>
            <person name="Hoffmeister M."/>
            <person name="Liesegang H."/>
            <person name="Wiezer A."/>
            <person name="Fricke W.F."/>
            <person name="Ehrenreich A."/>
            <person name="Gottschalk G."/>
            <person name="Deppenmeier U."/>
        </authorList>
    </citation>
    <scope>NUCLEOTIDE SEQUENCE [LARGE SCALE GENOMIC DNA]</scope>
    <source>
        <strain evidence="3 4">621H</strain>
    </source>
</reference>
<protein>
    <submittedName>
        <fullName evidence="3">Uncharacterized protein</fullName>
    </submittedName>
</protein>
<accession>Q5FNV8</accession>
<dbReference type="KEGG" id="gox:GOX2203"/>
<sequence>MKKFVFALAVGMAPSLAFSQPVSSSSSQDTLAKAQQTNPLLRPPANTNNEMLDGTQRVTTANGITQPLSSLLEQQINVANYGATAGSADSGAAVRKALTTATNRFPVYFPYSPRGYTINSGTYNGREIGTWLLNGNVISGKAIGSPATGAGTLISPYTNPYLITTDRKSVYDPAAIPQGRKGATIAESIECLPNRPNRQNENTNRNWIACRYVGADTGSGGTSSLDLSTEVENWVLNVSGNHGLAFEIDTNFNAAVTDGQWTTGLFLAGGGAKGRNVNSVALSIMHAAYDGSWLPWTTGISIRETTNQIQQYKTSAAESGFFQQAFDENGKSISWLDKMGNQTSQIMNAKNGFISDAPSGHDDYSAKRQTTTDTGFFFHALDEHSNTLASIDKEGNATVAGFVNTNHTKETASANCTRGEMHADDEKLYICVSTGKYKSVPLQEIH</sequence>
<evidence type="ECO:0000256" key="1">
    <source>
        <dbReference type="SAM" id="MobiDB-lite"/>
    </source>
</evidence>
<feature type="region of interest" description="Disordered" evidence="1">
    <location>
        <begin position="27"/>
        <end position="49"/>
    </location>
</feature>
<dbReference type="Proteomes" id="UP000006375">
    <property type="component" value="Chromosome"/>
</dbReference>
<organism evidence="3 4">
    <name type="scientific">Gluconobacter oxydans (strain 621H)</name>
    <name type="common">Gluconobacter suboxydans</name>
    <dbReference type="NCBI Taxonomy" id="290633"/>
    <lineage>
        <taxon>Bacteria</taxon>
        <taxon>Pseudomonadati</taxon>
        <taxon>Pseudomonadota</taxon>
        <taxon>Alphaproteobacteria</taxon>
        <taxon>Acetobacterales</taxon>
        <taxon>Acetobacteraceae</taxon>
        <taxon>Gluconobacter</taxon>
    </lineage>
</organism>
<dbReference type="HOGENOM" id="CLU_613597_0_0_5"/>
<dbReference type="EMBL" id="CP000009">
    <property type="protein sequence ID" value="AAW61938.1"/>
    <property type="molecule type" value="Genomic_DNA"/>
</dbReference>
<evidence type="ECO:0000313" key="4">
    <source>
        <dbReference type="Proteomes" id="UP000006375"/>
    </source>
</evidence>
<name>Q5FNV8_GLUOX</name>
<feature type="signal peptide" evidence="2">
    <location>
        <begin position="1"/>
        <end position="19"/>
    </location>
</feature>
<feature type="chain" id="PRO_5004255810" evidence="2">
    <location>
        <begin position="20"/>
        <end position="446"/>
    </location>
</feature>